<gene>
    <name evidence="2" type="primary">rebM</name>
    <name evidence="2" type="ORF">ERS852385_02102</name>
</gene>
<dbReference type="EMBL" id="CYYU01000026">
    <property type="protein sequence ID" value="CUO08845.1"/>
    <property type="molecule type" value="Genomic_DNA"/>
</dbReference>
<dbReference type="STRING" id="187979.ERS852385_02102"/>
<keyword evidence="2" id="KW-0489">Methyltransferase</keyword>
<dbReference type="Proteomes" id="UP000095546">
    <property type="component" value="Unassembled WGS sequence"/>
</dbReference>
<name>A0A174CAD2_9FIRM</name>
<dbReference type="PANTHER" id="PTHR43591:SF99">
    <property type="entry name" value="OS06G0646000 PROTEIN"/>
    <property type="match status" value="1"/>
</dbReference>
<dbReference type="GO" id="GO:0032259">
    <property type="term" value="P:methylation"/>
    <property type="evidence" value="ECO:0007669"/>
    <property type="project" value="UniProtKB-KW"/>
</dbReference>
<dbReference type="SUPFAM" id="SSF53335">
    <property type="entry name" value="S-adenosyl-L-methionine-dependent methyltransferases"/>
    <property type="match status" value="1"/>
</dbReference>
<evidence type="ECO:0000259" key="1">
    <source>
        <dbReference type="Pfam" id="PF13649"/>
    </source>
</evidence>
<feature type="domain" description="Methyltransferase" evidence="1">
    <location>
        <begin position="67"/>
        <end position="161"/>
    </location>
</feature>
<dbReference type="Gene3D" id="3.40.50.150">
    <property type="entry name" value="Vaccinia Virus protein VP39"/>
    <property type="match status" value="1"/>
</dbReference>
<keyword evidence="3" id="KW-1185">Reference proteome</keyword>
<organism evidence="2 3">
    <name type="scientific">Mitsuokella jalaludinii</name>
    <dbReference type="NCBI Taxonomy" id="187979"/>
    <lineage>
        <taxon>Bacteria</taxon>
        <taxon>Bacillati</taxon>
        <taxon>Bacillota</taxon>
        <taxon>Negativicutes</taxon>
        <taxon>Selenomonadales</taxon>
        <taxon>Selenomonadaceae</taxon>
        <taxon>Mitsuokella</taxon>
    </lineage>
</organism>
<accession>A0A174CAD2</accession>
<reference evidence="2 3" key="1">
    <citation type="submission" date="2015-09" db="EMBL/GenBank/DDBJ databases">
        <authorList>
            <consortium name="Pathogen Informatics"/>
        </authorList>
    </citation>
    <scope>NUCLEOTIDE SEQUENCE [LARGE SCALE GENOMIC DNA]</scope>
    <source>
        <strain evidence="2 3">2789STDY5608828</strain>
    </source>
</reference>
<dbReference type="InterPro" id="IPR041698">
    <property type="entry name" value="Methyltransf_25"/>
</dbReference>
<dbReference type="GO" id="GO:0008168">
    <property type="term" value="F:methyltransferase activity"/>
    <property type="evidence" value="ECO:0007669"/>
    <property type="project" value="UniProtKB-KW"/>
</dbReference>
<dbReference type="OrthoDB" id="9772751at2"/>
<dbReference type="InterPro" id="IPR029063">
    <property type="entry name" value="SAM-dependent_MTases_sf"/>
</dbReference>
<dbReference type="PANTHER" id="PTHR43591">
    <property type="entry name" value="METHYLTRANSFERASE"/>
    <property type="match status" value="1"/>
</dbReference>
<proteinExistence type="predicted"/>
<dbReference type="Pfam" id="PF13649">
    <property type="entry name" value="Methyltransf_25"/>
    <property type="match status" value="1"/>
</dbReference>
<dbReference type="eggNOG" id="COG2226">
    <property type="taxonomic scope" value="Bacteria"/>
</dbReference>
<keyword evidence="2" id="KW-0808">Transferase</keyword>
<sequence length="226" mass="25440">MERREIVHNAYAVVGQLSKGYDGMMKNESLLGRLANRFFWQLRGPRYESFVRQAFQGLPEDFSGTLLEVPVGTGVLSLPHYQKMKAAKIVCLDYSEQMLAQAMASPAARGLHHVAFVRGDVGKLQYCDGSFDCVLSLNGLHAFPNKMAAFRETYRVLKKGGTFTGCCYIKGQKRITDLFVRAFCVPMGFFTPPFDTAESLEERLRSMYREVKVTRTGAFAGFVCRK</sequence>
<dbReference type="AlphaFoldDB" id="A0A174CAD2"/>
<protein>
    <submittedName>
        <fullName evidence="2">Rebeccamycin O-methyltransferase</fullName>
        <ecNumber evidence="2">2.1.1.-</ecNumber>
    </submittedName>
</protein>
<dbReference type="EC" id="2.1.1.-" evidence="2"/>
<evidence type="ECO:0000313" key="2">
    <source>
        <dbReference type="EMBL" id="CUO08845.1"/>
    </source>
</evidence>
<evidence type="ECO:0000313" key="3">
    <source>
        <dbReference type="Proteomes" id="UP000095546"/>
    </source>
</evidence>
<dbReference type="RefSeq" id="WP_082427764.1">
    <property type="nucleotide sequence ID" value="NZ_CABIWZ010000026.1"/>
</dbReference>
<dbReference type="CDD" id="cd02440">
    <property type="entry name" value="AdoMet_MTases"/>
    <property type="match status" value="1"/>
</dbReference>